<dbReference type="SUPFAM" id="SSF48452">
    <property type="entry name" value="TPR-like"/>
    <property type="match status" value="1"/>
</dbReference>
<evidence type="ECO:0000313" key="2">
    <source>
        <dbReference type="Proteomes" id="UP000660862"/>
    </source>
</evidence>
<reference evidence="1" key="2">
    <citation type="submission" date="2020-09" db="EMBL/GenBank/DDBJ databases">
        <authorList>
            <person name="Sun Q."/>
            <person name="Zhou Y."/>
        </authorList>
    </citation>
    <scope>NUCLEOTIDE SEQUENCE</scope>
    <source>
        <strain evidence="1">CGMCC 1.12195</strain>
    </source>
</reference>
<name>A0A917MCU9_9SPHI</name>
<evidence type="ECO:0000313" key="1">
    <source>
        <dbReference type="EMBL" id="GGG96623.1"/>
    </source>
</evidence>
<reference evidence="1" key="1">
    <citation type="journal article" date="2014" name="Int. J. Syst. Evol. Microbiol.">
        <title>Complete genome sequence of Corynebacterium casei LMG S-19264T (=DSM 44701T), isolated from a smear-ripened cheese.</title>
        <authorList>
            <consortium name="US DOE Joint Genome Institute (JGI-PGF)"/>
            <person name="Walter F."/>
            <person name="Albersmeier A."/>
            <person name="Kalinowski J."/>
            <person name="Ruckert C."/>
        </authorList>
    </citation>
    <scope>NUCLEOTIDE SEQUENCE</scope>
    <source>
        <strain evidence="1">CGMCC 1.12195</strain>
    </source>
</reference>
<dbReference type="InterPro" id="IPR011990">
    <property type="entry name" value="TPR-like_helical_dom_sf"/>
</dbReference>
<organism evidence="1 2">
    <name type="scientific">Parapedobacter pyrenivorans</name>
    <dbReference type="NCBI Taxonomy" id="1305674"/>
    <lineage>
        <taxon>Bacteria</taxon>
        <taxon>Pseudomonadati</taxon>
        <taxon>Bacteroidota</taxon>
        <taxon>Sphingobacteriia</taxon>
        <taxon>Sphingobacteriales</taxon>
        <taxon>Sphingobacteriaceae</taxon>
        <taxon>Parapedobacter</taxon>
    </lineage>
</organism>
<keyword evidence="2" id="KW-1185">Reference proteome</keyword>
<dbReference type="EMBL" id="BMER01000004">
    <property type="protein sequence ID" value="GGG96623.1"/>
    <property type="molecule type" value="Genomic_DNA"/>
</dbReference>
<gene>
    <name evidence="1" type="ORF">GCM10007415_34800</name>
</gene>
<protein>
    <recommendedName>
        <fullName evidence="3">Tetratricopeptide repeat-containing protein</fullName>
    </recommendedName>
</protein>
<evidence type="ECO:0008006" key="3">
    <source>
        <dbReference type="Google" id="ProtNLM"/>
    </source>
</evidence>
<proteinExistence type="predicted"/>
<dbReference type="Gene3D" id="1.25.40.10">
    <property type="entry name" value="Tetratricopeptide repeat domain"/>
    <property type="match status" value="1"/>
</dbReference>
<dbReference type="Proteomes" id="UP000660862">
    <property type="component" value="Unassembled WGS sequence"/>
</dbReference>
<comment type="caution">
    <text evidence="1">The sequence shown here is derived from an EMBL/GenBank/DDBJ whole genome shotgun (WGS) entry which is preliminary data.</text>
</comment>
<dbReference type="AlphaFoldDB" id="A0A917MCU9"/>
<sequence>MNQTAARLFTIVETNACGFAMAKQKIARKTQMEEARKLEKEGKAADALKIYRALARRKPLNADAYSRMMIILRKQKKYEAELKIIRQAIAAAEHVIASNQQAFDEKNRDSAALSRKLAKSLGLLNDKGFPVYEEPQLRAWRNREAVVEKRLESRR</sequence>
<accession>A0A917MCU9</accession>